<dbReference type="EMBL" id="JAEAGR010000016">
    <property type="protein sequence ID" value="MBH1941988.1"/>
    <property type="molecule type" value="Genomic_DNA"/>
</dbReference>
<organism evidence="2 3">
    <name type="scientific">Mobilitalea sibirica</name>
    <dbReference type="NCBI Taxonomy" id="1462919"/>
    <lineage>
        <taxon>Bacteria</taxon>
        <taxon>Bacillati</taxon>
        <taxon>Bacillota</taxon>
        <taxon>Clostridia</taxon>
        <taxon>Lachnospirales</taxon>
        <taxon>Lachnospiraceae</taxon>
        <taxon>Mobilitalea</taxon>
    </lineage>
</organism>
<gene>
    <name evidence="2" type="ORF">I5677_13890</name>
</gene>
<evidence type="ECO:0000256" key="1">
    <source>
        <dbReference type="SAM" id="Phobius"/>
    </source>
</evidence>
<dbReference type="SUPFAM" id="SSF158791">
    <property type="entry name" value="MgtE N-terminal domain-like"/>
    <property type="match status" value="1"/>
</dbReference>
<comment type="caution">
    <text evidence="2">The sequence shown here is derived from an EMBL/GenBank/DDBJ whole genome shotgun (WGS) entry which is preliminary data.</text>
</comment>
<name>A0A8J7L0B6_9FIRM</name>
<keyword evidence="3" id="KW-1185">Reference proteome</keyword>
<keyword evidence="1" id="KW-0812">Transmembrane</keyword>
<dbReference type="RefSeq" id="WP_197662235.1">
    <property type="nucleotide sequence ID" value="NZ_JAEAGR010000016.1"/>
</dbReference>
<dbReference type="Proteomes" id="UP000623269">
    <property type="component" value="Unassembled WGS sequence"/>
</dbReference>
<feature type="transmembrane region" description="Helical" evidence="1">
    <location>
        <begin position="21"/>
        <end position="39"/>
    </location>
</feature>
<evidence type="ECO:0000313" key="3">
    <source>
        <dbReference type="Proteomes" id="UP000623269"/>
    </source>
</evidence>
<sequence>MAKKNKDAGMEKKEGNKLLTVIIALLIAIIWFAVFALLIKLDVGGFGSGVLRPIIKDVPIINQILPKVSDQQLAQENDYIYDSLPEAVAKIKELELLIEEMTQNNLDGSTKTAELQAEIDRLKTFEENQLAFEERVKEFDENVVFAEAAPDIEEYKKYYEEINPTNAETIYRQVIEQLQYSDAILEKANIYKSMDPEAAALILETMTADVEAVAQILLSMKPKESAEILAEMDNVVAAKITKKMLDMDAEKLEK</sequence>
<reference evidence="2" key="1">
    <citation type="submission" date="2020-12" db="EMBL/GenBank/DDBJ databases">
        <title>M. sibirica DSM 26468T genome.</title>
        <authorList>
            <person name="Thieme N."/>
            <person name="Rettenmaier R."/>
            <person name="Zverlov V."/>
            <person name="Liebl W."/>
        </authorList>
    </citation>
    <scope>NUCLEOTIDE SEQUENCE</scope>
    <source>
        <strain evidence="2">DSM 26468</strain>
    </source>
</reference>
<keyword evidence="1" id="KW-0472">Membrane</keyword>
<keyword evidence="1" id="KW-1133">Transmembrane helix</keyword>
<protein>
    <recommendedName>
        <fullName evidence="4">Flagellar motility protein MotE (MotC chaperone)</fullName>
    </recommendedName>
</protein>
<evidence type="ECO:0008006" key="4">
    <source>
        <dbReference type="Google" id="ProtNLM"/>
    </source>
</evidence>
<accession>A0A8J7L0B6</accession>
<proteinExistence type="predicted"/>
<evidence type="ECO:0000313" key="2">
    <source>
        <dbReference type="EMBL" id="MBH1941988.1"/>
    </source>
</evidence>
<dbReference type="AlphaFoldDB" id="A0A8J7L0B6"/>